<name>A0A3N4HM63_ASCIM</name>
<feature type="compositionally biased region" description="Low complexity" evidence="1">
    <location>
        <begin position="427"/>
        <end position="438"/>
    </location>
</feature>
<evidence type="ECO:0000313" key="2">
    <source>
        <dbReference type="EMBL" id="RPA74337.1"/>
    </source>
</evidence>
<feature type="region of interest" description="Disordered" evidence="1">
    <location>
        <begin position="470"/>
        <end position="493"/>
    </location>
</feature>
<sequence>MSETEPDPLASNRKKSPVEVLLSNSQDIVVLVVQQLDSLKTLNQLVRSHRIFNDAYRCAPYGILKSIVSRSFPREALYCLSLARQHALGGHARKYYIRDVGVEIGEKNMDILSRPRCKDPTPAEIASRGSSPLPIPFNSPNSNVPESTPEPPSRRCHPDEWVPNKFVNIDQERIGIAEAKWLVRADKVVEMRALACIRYTGSGENLQETEKDLQLVKTRIYLLYRLMAQFCWIRAAATPHGDKILQGVYDYTLACQLPGSQLQPLITLAEVLGHFQEKKKLTCPIKELLKDLQSDYMDTQPSSFSLLDPSYLLEESKEDDAVVPNLDNEGEPESDPIPLALLLTSNRPNSKWVFKTYHEIRDKSSKSGRERARETEILSREPIKVWKTTQRRRDHKEKERILARRSRGRGGSRTVGTLNPATGGGSITVSSTSTSSTTLPTPARISAQPTQLQTLSEAALADHIDPFTGALEAEDDDDEVEEDNQLLVAEDDD</sequence>
<protein>
    <submittedName>
        <fullName evidence="2">Uncharacterized protein</fullName>
    </submittedName>
</protein>
<evidence type="ECO:0000256" key="1">
    <source>
        <dbReference type="SAM" id="MobiDB-lite"/>
    </source>
</evidence>
<feature type="region of interest" description="Disordered" evidence="1">
    <location>
        <begin position="113"/>
        <end position="157"/>
    </location>
</feature>
<keyword evidence="3" id="KW-1185">Reference proteome</keyword>
<dbReference type="Proteomes" id="UP000275078">
    <property type="component" value="Unassembled WGS sequence"/>
</dbReference>
<evidence type="ECO:0000313" key="3">
    <source>
        <dbReference type="Proteomes" id="UP000275078"/>
    </source>
</evidence>
<proteinExistence type="predicted"/>
<dbReference type="AlphaFoldDB" id="A0A3N4HM63"/>
<feature type="region of interest" description="Disordered" evidence="1">
    <location>
        <begin position="388"/>
        <end position="442"/>
    </location>
</feature>
<reference evidence="2 3" key="1">
    <citation type="journal article" date="2018" name="Nat. Ecol. Evol.">
        <title>Pezizomycetes genomes reveal the molecular basis of ectomycorrhizal truffle lifestyle.</title>
        <authorList>
            <person name="Murat C."/>
            <person name="Payen T."/>
            <person name="Noel B."/>
            <person name="Kuo A."/>
            <person name="Morin E."/>
            <person name="Chen J."/>
            <person name="Kohler A."/>
            <person name="Krizsan K."/>
            <person name="Balestrini R."/>
            <person name="Da Silva C."/>
            <person name="Montanini B."/>
            <person name="Hainaut M."/>
            <person name="Levati E."/>
            <person name="Barry K.W."/>
            <person name="Belfiori B."/>
            <person name="Cichocki N."/>
            <person name="Clum A."/>
            <person name="Dockter R.B."/>
            <person name="Fauchery L."/>
            <person name="Guy J."/>
            <person name="Iotti M."/>
            <person name="Le Tacon F."/>
            <person name="Lindquist E.A."/>
            <person name="Lipzen A."/>
            <person name="Malagnac F."/>
            <person name="Mello A."/>
            <person name="Molinier V."/>
            <person name="Miyauchi S."/>
            <person name="Poulain J."/>
            <person name="Riccioni C."/>
            <person name="Rubini A."/>
            <person name="Sitrit Y."/>
            <person name="Splivallo R."/>
            <person name="Traeger S."/>
            <person name="Wang M."/>
            <person name="Zifcakova L."/>
            <person name="Wipf D."/>
            <person name="Zambonelli A."/>
            <person name="Paolocci F."/>
            <person name="Nowrousian M."/>
            <person name="Ottonello S."/>
            <person name="Baldrian P."/>
            <person name="Spatafora J.W."/>
            <person name="Henrissat B."/>
            <person name="Nagy L.G."/>
            <person name="Aury J.M."/>
            <person name="Wincker P."/>
            <person name="Grigoriev I.V."/>
            <person name="Bonfante P."/>
            <person name="Martin F.M."/>
        </authorList>
    </citation>
    <scope>NUCLEOTIDE SEQUENCE [LARGE SCALE GENOMIC DNA]</scope>
    <source>
        <strain evidence="2 3">RN42</strain>
    </source>
</reference>
<gene>
    <name evidence="2" type="ORF">BJ508DRAFT_36100</name>
</gene>
<dbReference type="EMBL" id="ML119793">
    <property type="protein sequence ID" value="RPA74337.1"/>
    <property type="molecule type" value="Genomic_DNA"/>
</dbReference>
<accession>A0A3N4HM63</accession>
<feature type="compositionally biased region" description="Acidic residues" evidence="1">
    <location>
        <begin position="472"/>
        <end position="493"/>
    </location>
</feature>
<organism evidence="2 3">
    <name type="scientific">Ascobolus immersus RN42</name>
    <dbReference type="NCBI Taxonomy" id="1160509"/>
    <lineage>
        <taxon>Eukaryota</taxon>
        <taxon>Fungi</taxon>
        <taxon>Dikarya</taxon>
        <taxon>Ascomycota</taxon>
        <taxon>Pezizomycotina</taxon>
        <taxon>Pezizomycetes</taxon>
        <taxon>Pezizales</taxon>
        <taxon>Ascobolaceae</taxon>
        <taxon>Ascobolus</taxon>
    </lineage>
</organism>